<dbReference type="Pfam" id="PF10252">
    <property type="entry name" value="PP28"/>
    <property type="match status" value="1"/>
</dbReference>
<evidence type="ECO:0000256" key="1">
    <source>
        <dbReference type="SAM" id="MobiDB-lite"/>
    </source>
</evidence>
<dbReference type="OrthoDB" id="21120at2759"/>
<feature type="signal peptide" evidence="2">
    <location>
        <begin position="1"/>
        <end position="18"/>
    </location>
</feature>
<proteinExistence type="predicted"/>
<dbReference type="EMBL" id="SGPL01000350">
    <property type="protein sequence ID" value="THH13482.1"/>
    <property type="molecule type" value="Genomic_DNA"/>
</dbReference>
<accession>A0A4S4LMQ2</accession>
<keyword evidence="2" id="KW-0732">Signal</keyword>
<evidence type="ECO:0000313" key="4">
    <source>
        <dbReference type="EMBL" id="THH13482.1"/>
    </source>
</evidence>
<organism evidence="4 5">
    <name type="scientific">Bondarzewia mesenterica</name>
    <dbReference type="NCBI Taxonomy" id="1095465"/>
    <lineage>
        <taxon>Eukaryota</taxon>
        <taxon>Fungi</taxon>
        <taxon>Dikarya</taxon>
        <taxon>Basidiomycota</taxon>
        <taxon>Agaricomycotina</taxon>
        <taxon>Agaricomycetes</taxon>
        <taxon>Russulales</taxon>
        <taxon>Bondarzewiaceae</taxon>
        <taxon>Bondarzewia</taxon>
    </lineage>
</organism>
<dbReference type="AlphaFoldDB" id="A0A4S4LMQ2"/>
<dbReference type="InterPro" id="IPR039876">
    <property type="entry name" value="HAP28"/>
</dbReference>
<reference evidence="4 5" key="1">
    <citation type="submission" date="2019-02" db="EMBL/GenBank/DDBJ databases">
        <title>Genome sequencing of the rare red list fungi Bondarzewia mesenterica.</title>
        <authorList>
            <person name="Buettner E."/>
            <person name="Kellner H."/>
        </authorList>
    </citation>
    <scope>NUCLEOTIDE SEQUENCE [LARGE SCALE GENOMIC DNA]</scope>
    <source>
        <strain evidence="4 5">DSM 108281</strain>
    </source>
</reference>
<gene>
    <name evidence="4" type="ORF">EW146_g6735</name>
</gene>
<evidence type="ECO:0000313" key="5">
    <source>
        <dbReference type="Proteomes" id="UP000310158"/>
    </source>
</evidence>
<dbReference type="PANTHER" id="PTHR22055">
    <property type="entry name" value="28 KDA HEAT- AND ACID-STABLE PHOSPHOPROTEIN PDGF-ASSOCIATED PROTEIN"/>
    <property type="match status" value="1"/>
</dbReference>
<feature type="compositionally biased region" description="Basic and acidic residues" evidence="1">
    <location>
        <begin position="147"/>
        <end position="172"/>
    </location>
</feature>
<keyword evidence="5" id="KW-1185">Reference proteome</keyword>
<feature type="region of interest" description="Disordered" evidence="1">
    <location>
        <begin position="405"/>
        <end position="431"/>
    </location>
</feature>
<feature type="domain" description="Casein kinase substrate phosphoprotein PP28" evidence="3">
    <location>
        <begin position="363"/>
        <end position="417"/>
    </location>
</feature>
<sequence>MAAFIVLVVLLPLPFSSPRHPLLVSLPSLSLPFSSPAIVVPSSSPCHPSLSPFWPSSSPYHPLAILIPSCPVAVVILSSPSSSFLSLLSPSSPRRHCPDHPRHPHHRSRSSSTCRPHRPLTIFDVIGDGIRERAFDEPKVGNTDYADTQRADGEELDTQKEHGTLRGDTLGHDDTQFGALTSVALPSEDSLARVLGAGRHGRGAREAGGDGGHRFDSFKALIRSCRLRIAIDGQRSSRNLQLDENGTAVSMDRRRRDKDEDSEDDSEEKEEEEESEDEDDGPSSGLHNESELSRLERKELKRKQAALKSAEDGEEEEEEDELLVNPNRVTKKMTISELNEPRQLTRRERFIFSGKSVFLGTDRLTREVKEKQEAKDRYWKLHLEGKTEQAKTDLARLAKIRQEREAAQAKRKAEAEERAREIEAKKAGSKR</sequence>
<name>A0A4S4LMQ2_9AGAM</name>
<feature type="region of interest" description="Disordered" evidence="1">
    <location>
        <begin position="140"/>
        <end position="172"/>
    </location>
</feature>
<feature type="region of interest" description="Disordered" evidence="1">
    <location>
        <begin position="240"/>
        <end position="328"/>
    </location>
</feature>
<evidence type="ECO:0000259" key="3">
    <source>
        <dbReference type="Pfam" id="PF10252"/>
    </source>
</evidence>
<protein>
    <recommendedName>
        <fullName evidence="3">Casein kinase substrate phosphoprotein PP28 domain-containing protein</fullName>
    </recommendedName>
</protein>
<feature type="chain" id="PRO_5020365865" description="Casein kinase substrate phosphoprotein PP28 domain-containing protein" evidence="2">
    <location>
        <begin position="19"/>
        <end position="431"/>
    </location>
</feature>
<evidence type="ECO:0000256" key="2">
    <source>
        <dbReference type="SAM" id="SignalP"/>
    </source>
</evidence>
<dbReference type="Proteomes" id="UP000310158">
    <property type="component" value="Unassembled WGS sequence"/>
</dbReference>
<feature type="compositionally biased region" description="Acidic residues" evidence="1">
    <location>
        <begin position="260"/>
        <end position="281"/>
    </location>
</feature>
<feature type="compositionally biased region" description="Basic and acidic residues" evidence="1">
    <location>
        <begin position="288"/>
        <end position="299"/>
    </location>
</feature>
<dbReference type="InterPro" id="IPR019380">
    <property type="entry name" value="Casein_kinase_sb_PP28"/>
</dbReference>
<feature type="compositionally biased region" description="Acidic residues" evidence="1">
    <location>
        <begin position="312"/>
        <end position="322"/>
    </location>
</feature>
<feature type="region of interest" description="Disordered" evidence="1">
    <location>
        <begin position="93"/>
        <end position="116"/>
    </location>
</feature>
<comment type="caution">
    <text evidence="4">The sequence shown here is derived from an EMBL/GenBank/DDBJ whole genome shotgun (WGS) entry which is preliminary data.</text>
</comment>